<protein>
    <submittedName>
        <fullName evidence="1">Uncharacterized protein</fullName>
    </submittedName>
</protein>
<accession>C5RBF6</accession>
<dbReference type="PIRSF" id="PIRSF037260">
    <property type="entry name" value="UPF0223"/>
    <property type="match status" value="1"/>
</dbReference>
<evidence type="ECO:0000313" key="2">
    <source>
        <dbReference type="Proteomes" id="UP000004528"/>
    </source>
</evidence>
<comment type="caution">
    <text evidence="1">The sequence shown here is derived from an EMBL/GenBank/DDBJ whole genome shotgun (WGS) entry which is preliminary data.</text>
</comment>
<sequence length="97" mass="11110">MNMSNSDKNFTYPILPGWEKEDIITASNLYSAVANAYEVGIERDTLLNAYNAFKLVVPSKSEEKQIGREFERTSGYSIYKTIKLAHQTTSHRLKMED</sequence>
<keyword evidence="2" id="KW-1185">Reference proteome</keyword>
<evidence type="ECO:0000313" key="1">
    <source>
        <dbReference type="EMBL" id="EER74513.1"/>
    </source>
</evidence>
<dbReference type="NCBIfam" id="NF003353">
    <property type="entry name" value="PRK04387.1"/>
    <property type="match status" value="1"/>
</dbReference>
<organism evidence="1 2">
    <name type="scientific">Weissella paramesenteroides ATCC 33313</name>
    <dbReference type="NCBI Taxonomy" id="585506"/>
    <lineage>
        <taxon>Bacteria</taxon>
        <taxon>Bacillati</taxon>
        <taxon>Bacillota</taxon>
        <taxon>Bacilli</taxon>
        <taxon>Lactobacillales</taxon>
        <taxon>Lactobacillaceae</taxon>
        <taxon>Weissella</taxon>
    </lineage>
</organism>
<name>C5RBF6_WEIPA</name>
<dbReference type="eggNOG" id="COG4476">
    <property type="taxonomic scope" value="Bacteria"/>
</dbReference>
<reference evidence="1 2" key="1">
    <citation type="submission" date="2009-04" db="EMBL/GenBank/DDBJ databases">
        <authorList>
            <person name="Qin X."/>
            <person name="Bachman B."/>
            <person name="Battles P."/>
            <person name="Bell A."/>
            <person name="Bess C."/>
            <person name="Bickham C."/>
            <person name="Chaboub L."/>
            <person name="Chen D."/>
            <person name="Coyle M."/>
            <person name="Deiros D.R."/>
            <person name="Dinh H."/>
            <person name="Forbes L."/>
            <person name="Fowler G."/>
            <person name="Francisco L."/>
            <person name="Fu Q."/>
            <person name="Gubbala S."/>
            <person name="Hale W."/>
            <person name="Han Y."/>
            <person name="Hemphill L."/>
            <person name="Highlander S.K."/>
            <person name="Hirani K."/>
            <person name="Hogues M."/>
            <person name="Jackson L."/>
            <person name="Jakkamsetti A."/>
            <person name="Javaid M."/>
            <person name="Jiang H."/>
            <person name="Korchina V."/>
            <person name="Kovar C."/>
            <person name="Lara F."/>
            <person name="Lee S."/>
            <person name="Mata R."/>
            <person name="Mathew T."/>
            <person name="Moen C."/>
            <person name="Morales K."/>
            <person name="Munidasa M."/>
            <person name="Nazareth L."/>
            <person name="Ngo R."/>
            <person name="Nguyen L."/>
            <person name="Okwuonu G."/>
            <person name="Ongeri F."/>
            <person name="Patil S."/>
            <person name="Petrosino J."/>
            <person name="Pham C."/>
            <person name="Pham P."/>
            <person name="Pu L.-L."/>
            <person name="Puazo M."/>
            <person name="Raj R."/>
            <person name="Reid J."/>
            <person name="Rouhana J."/>
            <person name="Saada N."/>
            <person name="Shang Y."/>
            <person name="Simmons D."/>
            <person name="Thornton R."/>
            <person name="Warren J."/>
            <person name="Weissenberger G."/>
            <person name="Zhang J."/>
            <person name="Zhang L."/>
            <person name="Zhou C."/>
            <person name="Zhu D."/>
            <person name="Muzny D."/>
            <person name="Worley K."/>
            <person name="Gibbs R."/>
        </authorList>
    </citation>
    <scope>NUCLEOTIDE SEQUENCE [LARGE SCALE GENOMIC DNA]</scope>
    <source>
        <strain evidence="1 2">ATCC 33313</strain>
    </source>
</reference>
<dbReference type="STRING" id="585506.HMPREF0877_1302"/>
<dbReference type="InterPro" id="IPR023324">
    <property type="entry name" value="BH2638-like_sf"/>
</dbReference>
<dbReference type="Gene3D" id="1.10.220.80">
    <property type="entry name" value="BH2638-like"/>
    <property type="match status" value="1"/>
</dbReference>
<dbReference type="Proteomes" id="UP000004528">
    <property type="component" value="Unassembled WGS sequence"/>
</dbReference>
<dbReference type="InterPro" id="IPR007920">
    <property type="entry name" value="UPF0223"/>
</dbReference>
<dbReference type="Pfam" id="PF05256">
    <property type="entry name" value="UPF0223"/>
    <property type="match status" value="1"/>
</dbReference>
<dbReference type="AlphaFoldDB" id="C5RBF6"/>
<dbReference type="RefSeq" id="WP_002827028.1">
    <property type="nucleotide sequence ID" value="NZ_GG697128.1"/>
</dbReference>
<gene>
    <name evidence="1" type="ORF">HMPREF0877_1302</name>
</gene>
<dbReference type="SUPFAM" id="SSF158504">
    <property type="entry name" value="BH2638-like"/>
    <property type="match status" value="1"/>
</dbReference>
<dbReference type="EMBL" id="ACKU01000019">
    <property type="protein sequence ID" value="EER74513.1"/>
    <property type="molecule type" value="Genomic_DNA"/>
</dbReference>
<proteinExistence type="predicted"/>
<dbReference type="HOGENOM" id="CLU_166693_1_0_9"/>